<proteinExistence type="predicted"/>
<dbReference type="WBParaSite" id="ECPE_0000565201-mRNA-1">
    <property type="protein sequence ID" value="ECPE_0000565201-mRNA-1"/>
    <property type="gene ID" value="ECPE_0000565201"/>
</dbReference>
<evidence type="ECO:0000313" key="3">
    <source>
        <dbReference type="WBParaSite" id="ECPE_0000565201-mRNA-1"/>
    </source>
</evidence>
<protein>
    <submittedName>
        <fullName evidence="3">DUF4283 domain-containing protein</fullName>
    </submittedName>
</protein>
<gene>
    <name evidence="1" type="ORF">ECPE_LOCUS5639</name>
</gene>
<organism evidence="3">
    <name type="scientific">Echinostoma caproni</name>
    <dbReference type="NCBI Taxonomy" id="27848"/>
    <lineage>
        <taxon>Eukaryota</taxon>
        <taxon>Metazoa</taxon>
        <taxon>Spiralia</taxon>
        <taxon>Lophotrochozoa</taxon>
        <taxon>Platyhelminthes</taxon>
        <taxon>Trematoda</taxon>
        <taxon>Digenea</taxon>
        <taxon>Plagiorchiida</taxon>
        <taxon>Echinostomata</taxon>
        <taxon>Echinostomatoidea</taxon>
        <taxon>Echinostomatidae</taxon>
        <taxon>Echinostoma</taxon>
    </lineage>
</organism>
<reference evidence="3" key="1">
    <citation type="submission" date="2016-06" db="UniProtKB">
        <authorList>
            <consortium name="WormBaseParasite"/>
        </authorList>
    </citation>
    <scope>IDENTIFICATION</scope>
</reference>
<dbReference type="Proteomes" id="UP000272942">
    <property type="component" value="Unassembled WGS sequence"/>
</dbReference>
<accession>A0A183AFA4</accession>
<keyword evidence="2" id="KW-1185">Reference proteome</keyword>
<name>A0A183AFA4_9TREM</name>
<dbReference type="EMBL" id="UZAN01042518">
    <property type="protein sequence ID" value="VDP76112.1"/>
    <property type="molecule type" value="Genomic_DNA"/>
</dbReference>
<evidence type="ECO:0000313" key="2">
    <source>
        <dbReference type="Proteomes" id="UP000272942"/>
    </source>
</evidence>
<sequence length="102" mass="11250">MVSPLETLLKSELTPNKSTARPIKLKSGMLFNKVNGSRTPFRNPTLMGSSNLANHLASVWDGELHISRIGCKGTPSLCTFGNRYNLESLPQLAGSVRKWSHR</sequence>
<dbReference type="AlphaFoldDB" id="A0A183AFA4"/>
<evidence type="ECO:0000313" key="1">
    <source>
        <dbReference type="EMBL" id="VDP76112.1"/>
    </source>
</evidence>
<reference evidence="1 2" key="2">
    <citation type="submission" date="2018-11" db="EMBL/GenBank/DDBJ databases">
        <authorList>
            <consortium name="Pathogen Informatics"/>
        </authorList>
    </citation>
    <scope>NUCLEOTIDE SEQUENCE [LARGE SCALE GENOMIC DNA]</scope>
    <source>
        <strain evidence="1 2">Egypt</strain>
    </source>
</reference>